<evidence type="ECO:0000313" key="10">
    <source>
        <dbReference type="EMBL" id="KAF2088381.1"/>
    </source>
</evidence>
<evidence type="ECO:0000259" key="9">
    <source>
        <dbReference type="Pfam" id="PF25812"/>
    </source>
</evidence>
<evidence type="ECO:0000256" key="6">
    <source>
        <dbReference type="ARBA" id="ARBA00023242"/>
    </source>
</evidence>
<organism evidence="10 11">
    <name type="scientific">Saccharata proteae CBS 121410</name>
    <dbReference type="NCBI Taxonomy" id="1314787"/>
    <lineage>
        <taxon>Eukaryota</taxon>
        <taxon>Fungi</taxon>
        <taxon>Dikarya</taxon>
        <taxon>Ascomycota</taxon>
        <taxon>Pezizomycotina</taxon>
        <taxon>Dothideomycetes</taxon>
        <taxon>Dothideomycetes incertae sedis</taxon>
        <taxon>Botryosphaeriales</taxon>
        <taxon>Saccharataceae</taxon>
        <taxon>Saccharata</taxon>
    </lineage>
</organism>
<dbReference type="AlphaFoldDB" id="A0A9P4LZR2"/>
<feature type="region of interest" description="Disordered" evidence="8">
    <location>
        <begin position="525"/>
        <end position="552"/>
    </location>
</feature>
<dbReference type="Proteomes" id="UP000799776">
    <property type="component" value="Unassembled WGS sequence"/>
</dbReference>
<gene>
    <name evidence="10" type="ORF">K490DRAFT_56374</name>
</gene>
<name>A0A9P4LZR2_9PEZI</name>
<feature type="compositionally biased region" description="Acidic residues" evidence="8">
    <location>
        <begin position="682"/>
        <end position="691"/>
    </location>
</feature>
<feature type="domain" description="Checkpoint protein RAD24-like helical bundle" evidence="9">
    <location>
        <begin position="385"/>
        <end position="516"/>
    </location>
</feature>
<dbReference type="SUPFAM" id="SSF52540">
    <property type="entry name" value="P-loop containing nucleoside triphosphate hydrolases"/>
    <property type="match status" value="1"/>
</dbReference>
<feature type="region of interest" description="Disordered" evidence="8">
    <location>
        <begin position="32"/>
        <end position="69"/>
    </location>
</feature>
<protein>
    <submittedName>
        <fullName evidence="10">Rad17-domain-containing protein</fullName>
    </submittedName>
</protein>
<dbReference type="GO" id="GO:0006281">
    <property type="term" value="P:DNA repair"/>
    <property type="evidence" value="ECO:0007669"/>
    <property type="project" value="InterPro"/>
</dbReference>
<keyword evidence="6" id="KW-0539">Nucleus</keyword>
<feature type="compositionally biased region" description="Polar residues" evidence="8">
    <location>
        <begin position="42"/>
        <end position="63"/>
    </location>
</feature>
<dbReference type="PANTHER" id="PTHR12172">
    <property type="entry name" value="CELL CYCLE CHECKPOINT PROTEIN RAD17"/>
    <property type="match status" value="1"/>
</dbReference>
<reference evidence="10" key="1">
    <citation type="journal article" date="2020" name="Stud. Mycol.">
        <title>101 Dothideomycetes genomes: a test case for predicting lifestyles and emergence of pathogens.</title>
        <authorList>
            <person name="Haridas S."/>
            <person name="Albert R."/>
            <person name="Binder M."/>
            <person name="Bloem J."/>
            <person name="Labutti K."/>
            <person name="Salamov A."/>
            <person name="Andreopoulos B."/>
            <person name="Baker S."/>
            <person name="Barry K."/>
            <person name="Bills G."/>
            <person name="Bluhm B."/>
            <person name="Cannon C."/>
            <person name="Castanera R."/>
            <person name="Culley D."/>
            <person name="Daum C."/>
            <person name="Ezra D."/>
            <person name="Gonzalez J."/>
            <person name="Henrissat B."/>
            <person name="Kuo A."/>
            <person name="Liang C."/>
            <person name="Lipzen A."/>
            <person name="Lutzoni F."/>
            <person name="Magnuson J."/>
            <person name="Mondo S."/>
            <person name="Nolan M."/>
            <person name="Ohm R."/>
            <person name="Pangilinan J."/>
            <person name="Park H.-J."/>
            <person name="Ramirez L."/>
            <person name="Alfaro M."/>
            <person name="Sun H."/>
            <person name="Tritt A."/>
            <person name="Yoshinaga Y."/>
            <person name="Zwiers L.-H."/>
            <person name="Turgeon B."/>
            <person name="Goodwin S."/>
            <person name="Spatafora J."/>
            <person name="Crous P."/>
            <person name="Grigoriev I."/>
        </authorList>
    </citation>
    <scope>NUCLEOTIDE SEQUENCE</scope>
    <source>
        <strain evidence="10">CBS 121410</strain>
    </source>
</reference>
<comment type="subcellular location">
    <subcellularLocation>
        <location evidence="1">Nucleus</location>
    </subcellularLocation>
</comment>
<dbReference type="InterPro" id="IPR004582">
    <property type="entry name" value="Checkpoint_prot_Rad17_Rad24"/>
</dbReference>
<evidence type="ECO:0000256" key="7">
    <source>
        <dbReference type="ARBA" id="ARBA00023306"/>
    </source>
</evidence>
<comment type="similarity">
    <text evidence="2">Belongs to the rad17/RAD24 family.</text>
</comment>
<dbReference type="OrthoDB" id="10265971at2759"/>
<sequence length="752" mass="81419">MDEDMFQASQVVVSTHSTTALALRKRRGVFAEGTGADLNGPPSGSQKFLKTANGTKASASQPRLPTLSEDDRRPWTERFRPVNVEELAVHKKKVADVRAWLSGVFEGSERKRLLVLRGAAGTAKTTTVSLLSKELGFDIIEWKNPAASDLSSDGYVSLAAQFEDFVGRTGKFNGLELSGPMVEEHTQSQAINPGRQAVLIEEFPNTFTRSSSVVQSFRSAILQYLAASVPSIDTFLVRQDHFAHPATPIIMIISETLLSTTTAAADSFTAHRLLGPEILSHPGISVIDFNSIAPTILAKALELVVVKEARKSGRRKTPGPQVIKKLAEIGDVRSAISALEFLCVCGDDGSDWGSKVAFTKPKKSSREPPLTKMEQESLATVTQRESTLGIFHAVGKVVYNKRELPSGETPRPQPPFHLPQHSRLKVPEVDPDAMIDELGTDIQTFIAALHENYVLSCSTNNEEDTLDSINGCIDALSDSDLLSPDRFSAVGTSRRAFQGSSSDTLRQDEISFNVSVRGLLFNLPHPVKRTPPPMTSVSSGPRAGQSLGGKGNAHRMFYPASARIWRRQEEIEGLLELHIVQAQNGQFLGANTTAVPAAAKPGSVESWRKHSGLVGDAAAANDQDAVQGAYPSGLLNSNSAKRETLLERLPYMAIVIRSKPATKAASRGIEQITKFTGVGIGNEDDGDEDEMAGAAGMQQEWSTDRPVDQNIPSRANVRVRRKTENLETSLLSGKDERGLAGLVLSDDDIEDD</sequence>
<keyword evidence="5" id="KW-0067">ATP-binding</keyword>
<dbReference type="InterPro" id="IPR027417">
    <property type="entry name" value="P-loop_NTPase"/>
</dbReference>
<keyword evidence="4" id="KW-0227">DNA damage</keyword>
<feature type="region of interest" description="Disordered" evidence="8">
    <location>
        <begin position="679"/>
        <end position="720"/>
    </location>
</feature>
<dbReference type="InterPro" id="IPR057927">
    <property type="entry name" value="RAD24-like_helical"/>
</dbReference>
<evidence type="ECO:0000256" key="8">
    <source>
        <dbReference type="SAM" id="MobiDB-lite"/>
    </source>
</evidence>
<dbReference type="EMBL" id="ML978717">
    <property type="protein sequence ID" value="KAF2088381.1"/>
    <property type="molecule type" value="Genomic_DNA"/>
</dbReference>
<dbReference type="GO" id="GO:0005524">
    <property type="term" value="F:ATP binding"/>
    <property type="evidence" value="ECO:0007669"/>
    <property type="project" value="UniProtKB-KW"/>
</dbReference>
<dbReference type="Pfam" id="PF25812">
    <property type="entry name" value="RAD24_helical"/>
    <property type="match status" value="1"/>
</dbReference>
<dbReference type="GO" id="GO:0000077">
    <property type="term" value="P:DNA damage checkpoint signaling"/>
    <property type="evidence" value="ECO:0007669"/>
    <property type="project" value="TreeGrafter"/>
</dbReference>
<accession>A0A9P4LZR2</accession>
<dbReference type="PANTHER" id="PTHR12172:SF0">
    <property type="entry name" value="CELL CYCLE CHECKPOINT PROTEIN RAD17"/>
    <property type="match status" value="1"/>
</dbReference>
<keyword evidence="3" id="KW-0547">Nucleotide-binding</keyword>
<comment type="caution">
    <text evidence="10">The sequence shown here is derived from an EMBL/GenBank/DDBJ whole genome shotgun (WGS) entry which is preliminary data.</text>
</comment>
<proteinExistence type="inferred from homology"/>
<dbReference type="GO" id="GO:0033314">
    <property type="term" value="P:mitotic DNA replication checkpoint signaling"/>
    <property type="evidence" value="ECO:0007669"/>
    <property type="project" value="TreeGrafter"/>
</dbReference>
<evidence type="ECO:0000313" key="11">
    <source>
        <dbReference type="Proteomes" id="UP000799776"/>
    </source>
</evidence>
<dbReference type="GO" id="GO:0005634">
    <property type="term" value="C:nucleus"/>
    <property type="evidence" value="ECO:0007669"/>
    <property type="project" value="UniProtKB-SubCell"/>
</dbReference>
<evidence type="ECO:0000256" key="1">
    <source>
        <dbReference type="ARBA" id="ARBA00004123"/>
    </source>
</evidence>
<evidence type="ECO:0000256" key="5">
    <source>
        <dbReference type="ARBA" id="ARBA00022840"/>
    </source>
</evidence>
<evidence type="ECO:0000256" key="4">
    <source>
        <dbReference type="ARBA" id="ARBA00022763"/>
    </source>
</evidence>
<evidence type="ECO:0000256" key="2">
    <source>
        <dbReference type="ARBA" id="ARBA00006168"/>
    </source>
</evidence>
<keyword evidence="7" id="KW-0131">Cell cycle</keyword>
<dbReference type="GO" id="GO:0003689">
    <property type="term" value="F:DNA clamp loader activity"/>
    <property type="evidence" value="ECO:0007669"/>
    <property type="project" value="TreeGrafter"/>
</dbReference>
<keyword evidence="11" id="KW-1185">Reference proteome</keyword>
<dbReference type="GO" id="GO:0003682">
    <property type="term" value="F:chromatin binding"/>
    <property type="evidence" value="ECO:0007669"/>
    <property type="project" value="TreeGrafter"/>
</dbReference>
<dbReference type="Gene3D" id="3.40.50.300">
    <property type="entry name" value="P-loop containing nucleotide triphosphate hydrolases"/>
    <property type="match status" value="1"/>
</dbReference>
<dbReference type="Pfam" id="PF03215">
    <property type="entry name" value="Rad17"/>
    <property type="match status" value="1"/>
</dbReference>
<evidence type="ECO:0000256" key="3">
    <source>
        <dbReference type="ARBA" id="ARBA00022741"/>
    </source>
</evidence>